<proteinExistence type="predicted"/>
<name>A0A3Q3VZT7_MOLML</name>
<dbReference type="Ensembl" id="ENSMMOT00000007313.1">
    <property type="protein sequence ID" value="ENSMMOP00000007178.1"/>
    <property type="gene ID" value="ENSMMOG00000005572.1"/>
</dbReference>
<dbReference type="AlphaFoldDB" id="A0A3Q3VZT7"/>
<sequence length="113" mass="13010">QAYRSTSRQFNCSIHSFHKKHTAHVPVEDIVVGEALSVEEVPEELAEVRVVWLVVKPQRAAEVQVTHVVKLQFSDIMLNNRIKKKKTDSYQDTISKTTASYTNTNNTKTNKRW</sequence>
<keyword evidence="2" id="KW-1185">Reference proteome</keyword>
<dbReference type="Proteomes" id="UP000261620">
    <property type="component" value="Unplaced"/>
</dbReference>
<reference evidence="1" key="1">
    <citation type="submission" date="2025-08" db="UniProtKB">
        <authorList>
            <consortium name="Ensembl"/>
        </authorList>
    </citation>
    <scope>IDENTIFICATION</scope>
</reference>
<organism evidence="1 2">
    <name type="scientific">Mola mola</name>
    <name type="common">Ocean sunfish</name>
    <name type="synonym">Tetraodon mola</name>
    <dbReference type="NCBI Taxonomy" id="94237"/>
    <lineage>
        <taxon>Eukaryota</taxon>
        <taxon>Metazoa</taxon>
        <taxon>Chordata</taxon>
        <taxon>Craniata</taxon>
        <taxon>Vertebrata</taxon>
        <taxon>Euteleostomi</taxon>
        <taxon>Actinopterygii</taxon>
        <taxon>Neopterygii</taxon>
        <taxon>Teleostei</taxon>
        <taxon>Neoteleostei</taxon>
        <taxon>Acanthomorphata</taxon>
        <taxon>Eupercaria</taxon>
        <taxon>Tetraodontiformes</taxon>
        <taxon>Molidae</taxon>
        <taxon>Mola</taxon>
    </lineage>
</organism>
<reference evidence="1" key="2">
    <citation type="submission" date="2025-09" db="UniProtKB">
        <authorList>
            <consortium name="Ensembl"/>
        </authorList>
    </citation>
    <scope>IDENTIFICATION</scope>
</reference>
<protein>
    <submittedName>
        <fullName evidence="1">Uncharacterized protein</fullName>
    </submittedName>
</protein>
<evidence type="ECO:0000313" key="2">
    <source>
        <dbReference type="Proteomes" id="UP000261620"/>
    </source>
</evidence>
<accession>A0A3Q3VZT7</accession>
<evidence type="ECO:0000313" key="1">
    <source>
        <dbReference type="Ensembl" id="ENSMMOP00000007178.1"/>
    </source>
</evidence>